<evidence type="ECO:0000313" key="1">
    <source>
        <dbReference type="EMBL" id="KYP36641.1"/>
    </source>
</evidence>
<organism evidence="1 2">
    <name type="scientific">Cajanus cajan</name>
    <name type="common">Pigeon pea</name>
    <name type="synonym">Cajanus indicus</name>
    <dbReference type="NCBI Taxonomy" id="3821"/>
    <lineage>
        <taxon>Eukaryota</taxon>
        <taxon>Viridiplantae</taxon>
        <taxon>Streptophyta</taxon>
        <taxon>Embryophyta</taxon>
        <taxon>Tracheophyta</taxon>
        <taxon>Spermatophyta</taxon>
        <taxon>Magnoliopsida</taxon>
        <taxon>eudicotyledons</taxon>
        <taxon>Gunneridae</taxon>
        <taxon>Pentapetalae</taxon>
        <taxon>rosids</taxon>
        <taxon>fabids</taxon>
        <taxon>Fabales</taxon>
        <taxon>Fabaceae</taxon>
        <taxon>Papilionoideae</taxon>
        <taxon>50 kb inversion clade</taxon>
        <taxon>NPAAA clade</taxon>
        <taxon>indigoferoid/millettioid clade</taxon>
        <taxon>Phaseoleae</taxon>
        <taxon>Cajanus</taxon>
    </lineage>
</organism>
<accession>A0A151R220</accession>
<protein>
    <submittedName>
        <fullName evidence="1">Uncharacterized protein</fullName>
    </submittedName>
</protein>
<dbReference type="PANTHER" id="PTHR33240">
    <property type="entry name" value="OS08G0508500 PROTEIN"/>
    <property type="match status" value="1"/>
</dbReference>
<dbReference type="Proteomes" id="UP000075243">
    <property type="component" value="Unassembled WGS sequence"/>
</dbReference>
<dbReference type="STRING" id="3821.A0A151R220"/>
<dbReference type="PANTHER" id="PTHR33240:SF15">
    <property type="entry name" value="GAG-PRO-LIKE PROTEIN"/>
    <property type="match status" value="1"/>
</dbReference>
<proteinExistence type="predicted"/>
<sequence length="93" mass="10678">MSLSNIIVRAFEGSRREVVGEITLCIQIGLTIFNIEFQVMNITFAYFCLLGRPWIHQAKVVPSTLHQKFNFVVDDKLIVVQAKEVLSLIYTYV</sequence>
<keyword evidence="2" id="KW-1185">Reference proteome</keyword>
<dbReference type="AlphaFoldDB" id="A0A151R220"/>
<dbReference type="EMBL" id="KQ484187">
    <property type="protein sequence ID" value="KYP36641.1"/>
    <property type="molecule type" value="Genomic_DNA"/>
</dbReference>
<reference evidence="1" key="1">
    <citation type="journal article" date="2012" name="Nat. Biotechnol.">
        <title>Draft genome sequence of pigeonpea (Cajanus cajan), an orphan legume crop of resource-poor farmers.</title>
        <authorList>
            <person name="Varshney R.K."/>
            <person name="Chen W."/>
            <person name="Li Y."/>
            <person name="Bharti A.K."/>
            <person name="Saxena R.K."/>
            <person name="Schlueter J.A."/>
            <person name="Donoghue M.T."/>
            <person name="Azam S."/>
            <person name="Fan G."/>
            <person name="Whaley A.M."/>
            <person name="Farmer A.D."/>
            <person name="Sheridan J."/>
            <person name="Iwata A."/>
            <person name="Tuteja R."/>
            <person name="Penmetsa R.V."/>
            <person name="Wu W."/>
            <person name="Upadhyaya H.D."/>
            <person name="Yang S.P."/>
            <person name="Shah T."/>
            <person name="Saxena K.B."/>
            <person name="Michael T."/>
            <person name="McCombie W.R."/>
            <person name="Yang B."/>
            <person name="Zhang G."/>
            <person name="Yang H."/>
            <person name="Wang J."/>
            <person name="Spillane C."/>
            <person name="Cook D.R."/>
            <person name="May G.D."/>
            <person name="Xu X."/>
            <person name="Jackson S.A."/>
        </authorList>
    </citation>
    <scope>NUCLEOTIDE SEQUENCE [LARGE SCALE GENOMIC DNA]</scope>
</reference>
<gene>
    <name evidence="1" type="ORF">KK1_042233</name>
</gene>
<name>A0A151R220_CAJCA</name>
<evidence type="ECO:0000313" key="2">
    <source>
        <dbReference type="Proteomes" id="UP000075243"/>
    </source>
</evidence>
<dbReference type="Gramene" id="C.cajan_41806.t">
    <property type="protein sequence ID" value="C.cajan_41806.t.cds1"/>
    <property type="gene ID" value="C.cajan_41806"/>
</dbReference>